<evidence type="ECO:0000259" key="1">
    <source>
        <dbReference type="PROSITE" id="PS51186"/>
    </source>
</evidence>
<keyword evidence="3" id="KW-1185">Reference proteome</keyword>
<gene>
    <name evidence="2" type="ORF">FE784_40425</name>
</gene>
<dbReference type="EMBL" id="VDCQ01000142">
    <property type="protein sequence ID" value="TNJ53462.1"/>
    <property type="molecule type" value="Genomic_DNA"/>
</dbReference>
<dbReference type="Pfam" id="PF00583">
    <property type="entry name" value="Acetyltransf_1"/>
    <property type="match status" value="1"/>
</dbReference>
<dbReference type="AlphaFoldDB" id="A0A5C4SVI0"/>
<evidence type="ECO:0000313" key="2">
    <source>
        <dbReference type="EMBL" id="TNJ53462.1"/>
    </source>
</evidence>
<accession>A0A5C4SVI0</accession>
<protein>
    <submittedName>
        <fullName evidence="2">GNAT family N-acetyltransferase</fullName>
    </submittedName>
</protein>
<sequence length="181" mass="20487">MQGGVPLSPLKIRWAEPDDCTALGRVHSEAYRSAYMGIMPEHYLRRNTAENRERYYREALEKGPEKVAILIANDQPAGVMVVGGSCDDDLDSSHGEIRSIYLMEGVWGNGYGTAFLGWGIERLAEFGYRNAALWVLEDNKRARSFCERFGFRKDGTHKTITRGKELVQSRYVTSLNPHNEV</sequence>
<dbReference type="PROSITE" id="PS51186">
    <property type="entry name" value="GNAT"/>
    <property type="match status" value="1"/>
</dbReference>
<comment type="caution">
    <text evidence="2">The sequence shown here is derived from an EMBL/GenBank/DDBJ whole genome shotgun (WGS) entry which is preliminary data.</text>
</comment>
<dbReference type="SUPFAM" id="SSF55729">
    <property type="entry name" value="Acyl-CoA N-acyltransferases (Nat)"/>
    <property type="match status" value="1"/>
</dbReference>
<dbReference type="Gene3D" id="3.40.630.30">
    <property type="match status" value="1"/>
</dbReference>
<organism evidence="2 3">
    <name type="scientific">Paenibacillus hemerocallicola</name>
    <dbReference type="NCBI Taxonomy" id="1172614"/>
    <lineage>
        <taxon>Bacteria</taxon>
        <taxon>Bacillati</taxon>
        <taxon>Bacillota</taxon>
        <taxon>Bacilli</taxon>
        <taxon>Bacillales</taxon>
        <taxon>Paenibacillaceae</taxon>
        <taxon>Paenibacillus</taxon>
    </lineage>
</organism>
<reference evidence="2 3" key="1">
    <citation type="submission" date="2019-05" db="EMBL/GenBank/DDBJ databases">
        <title>We sequenced the genome of Paenibacillus hemerocallicola KCTC 33185 for further insight into its adaptation and study the phylogeny of Paenibacillus.</title>
        <authorList>
            <person name="Narsing Rao M.P."/>
        </authorList>
    </citation>
    <scope>NUCLEOTIDE SEQUENCE [LARGE SCALE GENOMIC DNA]</scope>
    <source>
        <strain evidence="2 3">KCTC 33185</strain>
    </source>
</reference>
<feature type="domain" description="N-acetyltransferase" evidence="1">
    <location>
        <begin position="10"/>
        <end position="173"/>
    </location>
</feature>
<dbReference type="InterPro" id="IPR016181">
    <property type="entry name" value="Acyl_CoA_acyltransferase"/>
</dbReference>
<dbReference type="InterPro" id="IPR000182">
    <property type="entry name" value="GNAT_dom"/>
</dbReference>
<keyword evidence="2" id="KW-0808">Transferase</keyword>
<proteinExistence type="predicted"/>
<dbReference type="OrthoDB" id="5292888at2"/>
<evidence type="ECO:0000313" key="3">
    <source>
        <dbReference type="Proteomes" id="UP000307943"/>
    </source>
</evidence>
<dbReference type="GO" id="GO:0016747">
    <property type="term" value="F:acyltransferase activity, transferring groups other than amino-acyl groups"/>
    <property type="evidence" value="ECO:0007669"/>
    <property type="project" value="InterPro"/>
</dbReference>
<dbReference type="Proteomes" id="UP000307943">
    <property type="component" value="Unassembled WGS sequence"/>
</dbReference>
<name>A0A5C4SVI0_9BACL</name>